<sequence length="357" mass="40331">MVYSDECMKTNGEDIAEVFALMGVRPRYLGQTDKVVGVEPIPLAELGRPRIDAVLRISGLFRDTFPNVVELVERAVLAVAGLDEPPEQNFVKKHTDQERKRLVAEGLSENEALEQASLRVFGCPPGTYGAGVSKAIHSQNWESWRDLSQVYTLWSAHGYSSRFHGQAMPELFRSQLSSVGMTIKNESSVEIDMLDSDDFYSYHGGLIACVRDCSGQRPVSVAGLTADPARPETARVETELARVMRSRILNPKWLEGLKRHGYKGAQELSTTFDTFFGWDAAAEVASNWMYDAMARQFLLDEETRRWMEQVNDAAVLQMSERFLEAHQRGMWQAGEEELRAIRRIYMDMEGVMEDGFQ</sequence>
<evidence type="ECO:0000313" key="3">
    <source>
        <dbReference type="Proteomes" id="UP000029585"/>
    </source>
</evidence>
<dbReference type="PANTHER" id="PTHR44119">
    <property type="entry name" value="MAGNESIUM-CHELATASE SUBUNIT CHLH, CHLOROPLASTIC"/>
    <property type="match status" value="1"/>
</dbReference>
<comment type="caution">
    <text evidence="2">The sequence shown here is derived from an EMBL/GenBank/DDBJ whole genome shotgun (WGS) entry which is preliminary data.</text>
</comment>
<proteinExistence type="predicted"/>
<evidence type="ECO:0000313" key="2">
    <source>
        <dbReference type="EMBL" id="KGF57070.1"/>
    </source>
</evidence>
<accession>A0A096BD56</accession>
<evidence type="ECO:0000259" key="1">
    <source>
        <dbReference type="Pfam" id="PF02514"/>
    </source>
</evidence>
<dbReference type="AlphaFoldDB" id="A0A096BD56"/>
<name>A0A096BD56_FLAPL</name>
<protein>
    <recommendedName>
        <fullName evidence="1">CobN/magnesium chelatase domain-containing protein</fullName>
    </recommendedName>
</protein>
<dbReference type="PATRIC" id="fig|742738.3.peg.514"/>
<gene>
    <name evidence="2" type="ORF">HMPREF9460_00494</name>
</gene>
<dbReference type="InterPro" id="IPR003672">
    <property type="entry name" value="CobN/Mg_chltase"/>
</dbReference>
<dbReference type="HOGENOM" id="CLU_002017_0_2_9"/>
<dbReference type="eggNOG" id="COG1429">
    <property type="taxonomic scope" value="Bacteria"/>
</dbReference>
<dbReference type="Pfam" id="PF02514">
    <property type="entry name" value="CobN-Mg_chel"/>
    <property type="match status" value="1"/>
</dbReference>
<keyword evidence="3" id="KW-1185">Reference proteome</keyword>
<feature type="domain" description="CobN/magnesium chelatase" evidence="1">
    <location>
        <begin position="2"/>
        <end position="337"/>
    </location>
</feature>
<dbReference type="Proteomes" id="UP000029585">
    <property type="component" value="Unassembled WGS sequence"/>
</dbReference>
<dbReference type="PANTHER" id="PTHR44119:SF4">
    <property type="entry name" value="AEROBIC COBALTOCHELATASE SUBUNIT COBN"/>
    <property type="match status" value="1"/>
</dbReference>
<organism evidence="2 3">
    <name type="scientific">Flavonifractor plautii 1_3_50AFAA</name>
    <dbReference type="NCBI Taxonomy" id="742738"/>
    <lineage>
        <taxon>Bacteria</taxon>
        <taxon>Bacillati</taxon>
        <taxon>Bacillota</taxon>
        <taxon>Clostridia</taxon>
        <taxon>Eubacteriales</taxon>
        <taxon>Oscillospiraceae</taxon>
        <taxon>Flavonifractor</taxon>
    </lineage>
</organism>
<reference evidence="2 3" key="1">
    <citation type="submission" date="2011-08" db="EMBL/GenBank/DDBJ databases">
        <title>The Genome Sequence of Clostridium orbiscindens 1_3_50AFAA.</title>
        <authorList>
            <consortium name="The Broad Institute Genome Sequencing Platform"/>
            <person name="Earl A."/>
            <person name="Ward D."/>
            <person name="Feldgarden M."/>
            <person name="Gevers D."/>
            <person name="Daigneault M."/>
            <person name="Strauss J."/>
            <person name="Allen-Vercoe E."/>
            <person name="Young S.K."/>
            <person name="Zeng Q."/>
            <person name="Gargeya S."/>
            <person name="Fitzgerald M."/>
            <person name="Haas B."/>
            <person name="Abouelleil A."/>
            <person name="Alvarado L."/>
            <person name="Arachchi H.M."/>
            <person name="Berlin A."/>
            <person name="Brown A."/>
            <person name="Chapman S.B."/>
            <person name="Chen Z."/>
            <person name="Dunbar C."/>
            <person name="Freedman E."/>
            <person name="Gearin G."/>
            <person name="Gellesch M."/>
            <person name="Goldberg J."/>
            <person name="Griggs A."/>
            <person name="Gujja S."/>
            <person name="Heiman D."/>
            <person name="Howarth C."/>
            <person name="Larson L."/>
            <person name="Lui A."/>
            <person name="MacDonald P.J.P."/>
            <person name="Montmayeur A."/>
            <person name="Murphy C."/>
            <person name="Neiman D."/>
            <person name="Pearson M."/>
            <person name="Priest M."/>
            <person name="Roberts A."/>
            <person name="Saif S."/>
            <person name="Shea T."/>
            <person name="Shenoy N."/>
            <person name="Sisk P."/>
            <person name="Stolte C."/>
            <person name="Sykes S."/>
            <person name="Wortman J."/>
            <person name="Nusbaum C."/>
            <person name="Birren B."/>
        </authorList>
    </citation>
    <scope>NUCLEOTIDE SEQUENCE [LARGE SCALE GENOMIC DNA]</scope>
    <source>
        <strain evidence="2 3">1_3_50AFAA</strain>
    </source>
</reference>
<dbReference type="EMBL" id="ADLO01000018">
    <property type="protein sequence ID" value="KGF57070.1"/>
    <property type="molecule type" value="Genomic_DNA"/>
</dbReference>